<dbReference type="AlphaFoldDB" id="A0A183F4D4"/>
<keyword evidence="2" id="KW-1185">Reference proteome</keyword>
<name>A0A183F4D4_HELPZ</name>
<accession>A0A183F4D4</accession>
<organism evidence="2 3">
    <name type="scientific">Heligmosomoides polygyrus</name>
    <name type="common">Parasitic roundworm</name>
    <dbReference type="NCBI Taxonomy" id="6339"/>
    <lineage>
        <taxon>Eukaryota</taxon>
        <taxon>Metazoa</taxon>
        <taxon>Ecdysozoa</taxon>
        <taxon>Nematoda</taxon>
        <taxon>Chromadorea</taxon>
        <taxon>Rhabditida</taxon>
        <taxon>Rhabditina</taxon>
        <taxon>Rhabditomorpha</taxon>
        <taxon>Strongyloidea</taxon>
        <taxon>Heligmosomidae</taxon>
        <taxon>Heligmosomoides</taxon>
    </lineage>
</organism>
<dbReference type="WBParaSite" id="HPBE_0000102601-mRNA-1">
    <property type="protein sequence ID" value="HPBE_0000102601-mRNA-1"/>
    <property type="gene ID" value="HPBE_0000102601"/>
</dbReference>
<gene>
    <name evidence="1" type="ORF">HPBE_LOCUS1027</name>
</gene>
<dbReference type="OrthoDB" id="5843067at2759"/>
<dbReference type="Proteomes" id="UP000050761">
    <property type="component" value="Unassembled WGS sequence"/>
</dbReference>
<dbReference type="EMBL" id="UZAH01000969">
    <property type="protein sequence ID" value="VDO19409.1"/>
    <property type="molecule type" value="Genomic_DNA"/>
</dbReference>
<evidence type="ECO:0000313" key="3">
    <source>
        <dbReference type="WBParaSite" id="HPBE_0000102601-mRNA-1"/>
    </source>
</evidence>
<sequence>MKVGLNKNMSKTQSIFNQWCDTELVRLNGDALQQVNSYVYLGREENMGNDLASEIARRRRAAWEAFSSICEVIDQVKDAGLRALILNASVLRAMCYATETWPDNKTIARAMQTAHRALERCLLRAILQQ</sequence>
<reference evidence="3" key="2">
    <citation type="submission" date="2019-09" db="UniProtKB">
        <authorList>
            <consortium name="WormBaseParasite"/>
        </authorList>
    </citation>
    <scope>IDENTIFICATION</scope>
</reference>
<proteinExistence type="predicted"/>
<reference evidence="1 2" key="1">
    <citation type="submission" date="2018-11" db="EMBL/GenBank/DDBJ databases">
        <authorList>
            <consortium name="Pathogen Informatics"/>
        </authorList>
    </citation>
    <scope>NUCLEOTIDE SEQUENCE [LARGE SCALE GENOMIC DNA]</scope>
</reference>
<accession>A0A3P7TH22</accession>
<evidence type="ECO:0000313" key="2">
    <source>
        <dbReference type="Proteomes" id="UP000050761"/>
    </source>
</evidence>
<evidence type="ECO:0000313" key="1">
    <source>
        <dbReference type="EMBL" id="VDO19409.1"/>
    </source>
</evidence>
<protein>
    <submittedName>
        <fullName evidence="3">DUF4116 domain-containing protein</fullName>
    </submittedName>
</protein>